<evidence type="ECO:0000313" key="2">
    <source>
        <dbReference type="EMBL" id="KAF8888181.1"/>
    </source>
</evidence>
<dbReference type="Gene3D" id="1.20.1280.50">
    <property type="match status" value="1"/>
</dbReference>
<dbReference type="AlphaFoldDB" id="A0A9P5NHB3"/>
<evidence type="ECO:0000259" key="1">
    <source>
        <dbReference type="Pfam" id="PF12937"/>
    </source>
</evidence>
<dbReference type="Proteomes" id="UP000724874">
    <property type="component" value="Unassembled WGS sequence"/>
</dbReference>
<gene>
    <name evidence="2" type="ORF">CPB84DRAFT_1786404</name>
</gene>
<protein>
    <recommendedName>
        <fullName evidence="1">F-box domain-containing protein</fullName>
    </recommendedName>
</protein>
<organism evidence="2 3">
    <name type="scientific">Gymnopilus junonius</name>
    <name type="common">Spectacular rustgill mushroom</name>
    <name type="synonym">Gymnopilus spectabilis subsp. junonius</name>
    <dbReference type="NCBI Taxonomy" id="109634"/>
    <lineage>
        <taxon>Eukaryota</taxon>
        <taxon>Fungi</taxon>
        <taxon>Dikarya</taxon>
        <taxon>Basidiomycota</taxon>
        <taxon>Agaricomycotina</taxon>
        <taxon>Agaricomycetes</taxon>
        <taxon>Agaricomycetidae</taxon>
        <taxon>Agaricales</taxon>
        <taxon>Agaricineae</taxon>
        <taxon>Hymenogastraceae</taxon>
        <taxon>Gymnopilus</taxon>
    </lineage>
</organism>
<dbReference type="Pfam" id="PF12937">
    <property type="entry name" value="F-box-like"/>
    <property type="match status" value="1"/>
</dbReference>
<dbReference type="Gene3D" id="3.80.10.10">
    <property type="entry name" value="Ribonuclease Inhibitor"/>
    <property type="match status" value="1"/>
</dbReference>
<dbReference type="EMBL" id="JADNYJ010000086">
    <property type="protein sequence ID" value="KAF8888181.1"/>
    <property type="molecule type" value="Genomic_DNA"/>
</dbReference>
<keyword evidence="3" id="KW-1185">Reference proteome</keyword>
<dbReference type="SUPFAM" id="SSF52047">
    <property type="entry name" value="RNI-like"/>
    <property type="match status" value="1"/>
</dbReference>
<proteinExistence type="predicted"/>
<evidence type="ECO:0000313" key="3">
    <source>
        <dbReference type="Proteomes" id="UP000724874"/>
    </source>
</evidence>
<dbReference type="InterPro" id="IPR032675">
    <property type="entry name" value="LRR_dom_sf"/>
</dbReference>
<comment type="caution">
    <text evidence="2">The sequence shown here is derived from an EMBL/GenBank/DDBJ whole genome shotgun (WGS) entry which is preliminary data.</text>
</comment>
<name>A0A9P5NHB3_GYMJU</name>
<dbReference type="InterPro" id="IPR001810">
    <property type="entry name" value="F-box_dom"/>
</dbReference>
<accession>A0A9P5NHB3</accession>
<reference evidence="2" key="1">
    <citation type="submission" date="2020-11" db="EMBL/GenBank/DDBJ databases">
        <authorList>
            <consortium name="DOE Joint Genome Institute"/>
            <person name="Ahrendt S."/>
            <person name="Riley R."/>
            <person name="Andreopoulos W."/>
            <person name="LaButti K."/>
            <person name="Pangilinan J."/>
            <person name="Ruiz-duenas F.J."/>
            <person name="Barrasa J.M."/>
            <person name="Sanchez-Garcia M."/>
            <person name="Camarero S."/>
            <person name="Miyauchi S."/>
            <person name="Serrano A."/>
            <person name="Linde D."/>
            <person name="Babiker R."/>
            <person name="Drula E."/>
            <person name="Ayuso-Fernandez I."/>
            <person name="Pacheco R."/>
            <person name="Padilla G."/>
            <person name="Ferreira P."/>
            <person name="Barriuso J."/>
            <person name="Kellner H."/>
            <person name="Castanera R."/>
            <person name="Alfaro M."/>
            <person name="Ramirez L."/>
            <person name="Pisabarro A.G."/>
            <person name="Kuo A."/>
            <person name="Tritt A."/>
            <person name="Lipzen A."/>
            <person name="He G."/>
            <person name="Yan M."/>
            <person name="Ng V."/>
            <person name="Cullen D."/>
            <person name="Martin F."/>
            <person name="Rosso M.-N."/>
            <person name="Henrissat B."/>
            <person name="Hibbett D."/>
            <person name="Martinez A.T."/>
            <person name="Grigoriev I.V."/>
        </authorList>
    </citation>
    <scope>NUCLEOTIDE SEQUENCE</scope>
    <source>
        <strain evidence="2">AH 44721</strain>
    </source>
</reference>
<feature type="domain" description="F-box" evidence="1">
    <location>
        <begin position="24"/>
        <end position="78"/>
    </location>
</feature>
<dbReference type="OrthoDB" id="2269034at2759"/>
<sequence length="485" mass="55380">MLDQHRELTTEMNRIHNPIVLRAPPEIASHIFQLCISRTNNESPESLNKLVQSVLGLSAVCRDWRHIACSTPQLWTTVPICFGAIRLLEHHRTIQQWFNRSKALPISIYAYDSKIKYLEGTVGSFDAVDTYRDVATIVRTMSEHSYRWKRLDICIPSRYSPLFDTNVPYSLSSFRSLKLESSDSTYTARYRMKHLSPTDVTLLCVPADSLAIKWNNVTRVDVTLINLDECFTLLQEASKLVHCRFSGILPSSELSSLLVDPIIHPTVQYFELERPCLTETEDTGSIFERTAFPALRILKLSMNEEYLPEESLSSFFSRSSCQLQELYIHNTGLESSTFVTFLEKVPSSLAKLDISPTTNCDHSPEEFFKTLAQSRIRNEDAGNGQFLPNLEILKYQANPIKPFPWTLIPPVFGPVGQWWNLRRRPLDSFHIHFAQYNPPTRATYIDMSVIPSLLALKEIGVDLRIVSETSDGDIEILEPCSEDDL</sequence>